<evidence type="ECO:0000259" key="1">
    <source>
        <dbReference type="PROSITE" id="PS50835"/>
    </source>
</evidence>
<sequence length="161" mass="17503">MSAAQGYRLYDARCVDAKLTQTASVCIIDSLCYEDGLINPANYFEGCSVARNMTSWTAVVHHMLKPSDIELTLTGPDQMTVMMTCALPAPAATDLTVDWLMNGVKIFSQTLASGEDHVEKLLLDFIEILAGNPGKLSCQVEDNSVSPPRKMISQETTLVVS</sequence>
<dbReference type="InterPro" id="IPR007110">
    <property type="entry name" value="Ig-like_dom"/>
</dbReference>
<protein>
    <recommendedName>
        <fullName evidence="1">Ig-like domain-containing protein</fullName>
    </recommendedName>
</protein>
<accession>A0AAV4J3W6</accession>
<dbReference type="EMBL" id="BMAT01013619">
    <property type="protein sequence ID" value="GFS16659.1"/>
    <property type="molecule type" value="Genomic_DNA"/>
</dbReference>
<evidence type="ECO:0000313" key="2">
    <source>
        <dbReference type="EMBL" id="GFS16659.1"/>
    </source>
</evidence>
<dbReference type="AlphaFoldDB" id="A0AAV4J3W6"/>
<comment type="caution">
    <text evidence="2">The sequence shown here is derived from an EMBL/GenBank/DDBJ whole genome shotgun (WGS) entry which is preliminary data.</text>
</comment>
<keyword evidence="3" id="KW-1185">Reference proteome</keyword>
<proteinExistence type="predicted"/>
<feature type="domain" description="Ig-like" evidence="1">
    <location>
        <begin position="66"/>
        <end position="153"/>
    </location>
</feature>
<dbReference type="Proteomes" id="UP000762676">
    <property type="component" value="Unassembled WGS sequence"/>
</dbReference>
<gene>
    <name evidence="2" type="ORF">ElyMa_006802300</name>
</gene>
<evidence type="ECO:0000313" key="3">
    <source>
        <dbReference type="Proteomes" id="UP000762676"/>
    </source>
</evidence>
<name>A0AAV4J3W6_9GAST</name>
<reference evidence="2 3" key="1">
    <citation type="journal article" date="2021" name="Elife">
        <title>Chloroplast acquisition without the gene transfer in kleptoplastic sea slugs, Plakobranchus ocellatus.</title>
        <authorList>
            <person name="Maeda T."/>
            <person name="Takahashi S."/>
            <person name="Yoshida T."/>
            <person name="Shimamura S."/>
            <person name="Takaki Y."/>
            <person name="Nagai Y."/>
            <person name="Toyoda A."/>
            <person name="Suzuki Y."/>
            <person name="Arimoto A."/>
            <person name="Ishii H."/>
            <person name="Satoh N."/>
            <person name="Nishiyama T."/>
            <person name="Hasebe M."/>
            <person name="Maruyama T."/>
            <person name="Minagawa J."/>
            <person name="Obokata J."/>
            <person name="Shigenobu S."/>
        </authorList>
    </citation>
    <scope>NUCLEOTIDE SEQUENCE [LARGE SCALE GENOMIC DNA]</scope>
</reference>
<dbReference type="PROSITE" id="PS50835">
    <property type="entry name" value="IG_LIKE"/>
    <property type="match status" value="1"/>
</dbReference>
<organism evidence="2 3">
    <name type="scientific">Elysia marginata</name>
    <dbReference type="NCBI Taxonomy" id="1093978"/>
    <lineage>
        <taxon>Eukaryota</taxon>
        <taxon>Metazoa</taxon>
        <taxon>Spiralia</taxon>
        <taxon>Lophotrochozoa</taxon>
        <taxon>Mollusca</taxon>
        <taxon>Gastropoda</taxon>
        <taxon>Heterobranchia</taxon>
        <taxon>Euthyneura</taxon>
        <taxon>Panpulmonata</taxon>
        <taxon>Sacoglossa</taxon>
        <taxon>Placobranchoidea</taxon>
        <taxon>Plakobranchidae</taxon>
        <taxon>Elysia</taxon>
    </lineage>
</organism>